<dbReference type="SMART" id="SM00342">
    <property type="entry name" value="HTH_ARAC"/>
    <property type="match status" value="1"/>
</dbReference>
<dbReference type="PANTHER" id="PTHR46796:SF13">
    <property type="entry name" value="HTH-TYPE TRANSCRIPTIONAL ACTIVATOR RHAS"/>
    <property type="match status" value="1"/>
</dbReference>
<organism evidence="5 6">
    <name type="scientific">Parvularcula mediterranea</name>
    <dbReference type="NCBI Taxonomy" id="2732508"/>
    <lineage>
        <taxon>Bacteria</taxon>
        <taxon>Pseudomonadati</taxon>
        <taxon>Pseudomonadota</taxon>
        <taxon>Alphaproteobacteria</taxon>
        <taxon>Parvularculales</taxon>
        <taxon>Parvularculaceae</taxon>
        <taxon>Parvularcula</taxon>
    </lineage>
</organism>
<name>A0A7Y3W5G9_9PROT</name>
<dbReference type="AlphaFoldDB" id="A0A7Y3W5G9"/>
<gene>
    <name evidence="5" type="ORF">HK107_08185</name>
</gene>
<proteinExistence type="predicted"/>
<dbReference type="PROSITE" id="PS01124">
    <property type="entry name" value="HTH_ARAC_FAMILY_2"/>
    <property type="match status" value="1"/>
</dbReference>
<keyword evidence="2" id="KW-0238">DNA-binding</keyword>
<dbReference type="RefSeq" id="WP_173198396.1">
    <property type="nucleotide sequence ID" value="NZ_JABFCX010000002.1"/>
</dbReference>
<protein>
    <submittedName>
        <fullName evidence="5">Helix-turn-helix transcriptional regulator</fullName>
    </submittedName>
</protein>
<dbReference type="EMBL" id="JABFCX010000002">
    <property type="protein sequence ID" value="NNU16297.1"/>
    <property type="molecule type" value="Genomic_DNA"/>
</dbReference>
<dbReference type="GO" id="GO:0043565">
    <property type="term" value="F:sequence-specific DNA binding"/>
    <property type="evidence" value="ECO:0007669"/>
    <property type="project" value="InterPro"/>
</dbReference>
<reference evidence="5 6" key="1">
    <citation type="submission" date="2020-05" db="EMBL/GenBank/DDBJ databases">
        <title>Parvularcula mediterraneae sp. nov., isolated from polypropylene straw from shallow seawater of the seashore of Laganas in Zakynthos island, Greece.</title>
        <authorList>
            <person name="Szabo I."/>
            <person name="Al-Omari J."/>
            <person name="Rado J."/>
            <person name="Szerdahelyi G.S."/>
        </authorList>
    </citation>
    <scope>NUCLEOTIDE SEQUENCE [LARGE SCALE GENOMIC DNA]</scope>
    <source>
        <strain evidence="5 6">ZS-1/3</strain>
    </source>
</reference>
<evidence type="ECO:0000256" key="1">
    <source>
        <dbReference type="ARBA" id="ARBA00023015"/>
    </source>
</evidence>
<evidence type="ECO:0000256" key="3">
    <source>
        <dbReference type="ARBA" id="ARBA00023163"/>
    </source>
</evidence>
<evidence type="ECO:0000313" key="5">
    <source>
        <dbReference type="EMBL" id="NNU16297.1"/>
    </source>
</evidence>
<dbReference type="Proteomes" id="UP000536835">
    <property type="component" value="Unassembled WGS sequence"/>
</dbReference>
<dbReference type="Gene3D" id="1.10.10.60">
    <property type="entry name" value="Homeodomain-like"/>
    <property type="match status" value="1"/>
</dbReference>
<comment type="caution">
    <text evidence="5">The sequence shown here is derived from an EMBL/GenBank/DDBJ whole genome shotgun (WGS) entry which is preliminary data.</text>
</comment>
<sequence>MQFEYFTPASELQEAIGSYYQVSFSAPFEDRMRAEIANVRFVLEGAVRSDLMGKWREFKAPFALLCGPTFRSSRIEFDPGTVVFGAAVTPLGWAQMAPSSAHHFADQFVDLRNTMEERFRPLIDEIFAAKTTEERLSKVDGFFAAARRTSARIDRVFLDQITEWITQPGPMELEDLLETSGRSQRQLERLCKAYFGGSPKKLHRKFRALHAANAFAWDEHQDWRDVASTTYYDQAHFIREFKTFNGRTPTEFINGPHFLVRVTLDQRRQIDHPSPYSLIG</sequence>
<keyword evidence="6" id="KW-1185">Reference proteome</keyword>
<keyword evidence="1" id="KW-0805">Transcription regulation</keyword>
<accession>A0A7Y3W5G9</accession>
<feature type="domain" description="HTH araC/xylS-type" evidence="4">
    <location>
        <begin position="155"/>
        <end position="255"/>
    </location>
</feature>
<dbReference type="GO" id="GO:0003700">
    <property type="term" value="F:DNA-binding transcription factor activity"/>
    <property type="evidence" value="ECO:0007669"/>
    <property type="project" value="InterPro"/>
</dbReference>
<dbReference type="InterPro" id="IPR018060">
    <property type="entry name" value="HTH_AraC"/>
</dbReference>
<evidence type="ECO:0000313" key="6">
    <source>
        <dbReference type="Proteomes" id="UP000536835"/>
    </source>
</evidence>
<evidence type="ECO:0000259" key="4">
    <source>
        <dbReference type="PROSITE" id="PS01124"/>
    </source>
</evidence>
<dbReference type="PANTHER" id="PTHR46796">
    <property type="entry name" value="HTH-TYPE TRANSCRIPTIONAL ACTIVATOR RHAS-RELATED"/>
    <property type="match status" value="1"/>
</dbReference>
<dbReference type="Pfam" id="PF12833">
    <property type="entry name" value="HTH_18"/>
    <property type="match status" value="1"/>
</dbReference>
<dbReference type="InterPro" id="IPR050204">
    <property type="entry name" value="AraC_XylS_family_regulators"/>
</dbReference>
<keyword evidence="3" id="KW-0804">Transcription</keyword>
<evidence type="ECO:0000256" key="2">
    <source>
        <dbReference type="ARBA" id="ARBA00023125"/>
    </source>
</evidence>